<reference evidence="8 9" key="1">
    <citation type="journal article" date="2020" name="Biotechnol. Biofuels">
        <title>New insights from the biogas microbiome by comprehensive genome-resolved metagenomics of nearly 1600 species originating from multiple anaerobic digesters.</title>
        <authorList>
            <person name="Campanaro S."/>
            <person name="Treu L."/>
            <person name="Rodriguez-R L.M."/>
            <person name="Kovalovszki A."/>
            <person name="Ziels R.M."/>
            <person name="Maus I."/>
            <person name="Zhu X."/>
            <person name="Kougias P.G."/>
            <person name="Basile A."/>
            <person name="Luo G."/>
            <person name="Schluter A."/>
            <person name="Konstantinidis K.T."/>
            <person name="Angelidaki I."/>
        </authorList>
    </citation>
    <scope>NUCLEOTIDE SEQUENCE [LARGE SCALE GENOMIC DNA]</scope>
    <source>
        <strain evidence="8">AS27yjCOA_65</strain>
    </source>
</reference>
<dbReference type="GO" id="GO:0005524">
    <property type="term" value="F:ATP binding"/>
    <property type="evidence" value="ECO:0007669"/>
    <property type="project" value="UniProtKB-KW"/>
</dbReference>
<dbReference type="GO" id="GO:0000160">
    <property type="term" value="P:phosphorelay signal transduction system"/>
    <property type="evidence" value="ECO:0007669"/>
    <property type="project" value="InterPro"/>
</dbReference>
<dbReference type="Gene3D" id="1.10.8.60">
    <property type="match status" value="1"/>
</dbReference>
<dbReference type="Gene3D" id="1.10.10.60">
    <property type="entry name" value="Homeodomain-like"/>
    <property type="match status" value="1"/>
</dbReference>
<keyword evidence="4" id="KW-0804">Transcription</keyword>
<dbReference type="PROSITE" id="PS50110">
    <property type="entry name" value="RESPONSE_REGULATORY"/>
    <property type="match status" value="1"/>
</dbReference>
<feature type="modified residue" description="4-aspartylphosphate" evidence="5">
    <location>
        <position position="52"/>
    </location>
</feature>
<dbReference type="InterPro" id="IPR025943">
    <property type="entry name" value="Sigma_54_int_dom_ATP-bd_2"/>
</dbReference>
<keyword evidence="1" id="KW-0547">Nucleotide-binding</keyword>
<dbReference type="FunFam" id="3.40.50.300:FF:000006">
    <property type="entry name" value="DNA-binding transcriptional regulator NtrC"/>
    <property type="match status" value="1"/>
</dbReference>
<dbReference type="GO" id="GO:0006355">
    <property type="term" value="P:regulation of DNA-templated transcription"/>
    <property type="evidence" value="ECO:0007669"/>
    <property type="project" value="InterPro"/>
</dbReference>
<evidence type="ECO:0000256" key="1">
    <source>
        <dbReference type="ARBA" id="ARBA00022741"/>
    </source>
</evidence>
<dbReference type="SUPFAM" id="SSF46689">
    <property type="entry name" value="Homeodomain-like"/>
    <property type="match status" value="1"/>
</dbReference>
<evidence type="ECO:0000256" key="3">
    <source>
        <dbReference type="ARBA" id="ARBA00023015"/>
    </source>
</evidence>
<dbReference type="PANTHER" id="PTHR32071">
    <property type="entry name" value="TRANSCRIPTIONAL REGULATORY PROTEIN"/>
    <property type="match status" value="1"/>
</dbReference>
<dbReference type="Gene3D" id="3.40.50.2300">
    <property type="match status" value="1"/>
</dbReference>
<evidence type="ECO:0000259" key="7">
    <source>
        <dbReference type="PROSITE" id="PS50110"/>
    </source>
</evidence>
<dbReference type="Proteomes" id="UP000524246">
    <property type="component" value="Unassembled WGS sequence"/>
</dbReference>
<dbReference type="Pfam" id="PF02954">
    <property type="entry name" value="HTH_8"/>
    <property type="match status" value="1"/>
</dbReference>
<dbReference type="InterPro" id="IPR058031">
    <property type="entry name" value="AAA_lid_NorR"/>
</dbReference>
<dbReference type="InterPro" id="IPR009057">
    <property type="entry name" value="Homeodomain-like_sf"/>
</dbReference>
<keyword evidence="5" id="KW-0597">Phosphoprotein</keyword>
<evidence type="ECO:0000313" key="9">
    <source>
        <dbReference type="Proteomes" id="UP000524246"/>
    </source>
</evidence>
<dbReference type="PROSITE" id="PS50045">
    <property type="entry name" value="SIGMA54_INTERACT_4"/>
    <property type="match status" value="1"/>
</dbReference>
<evidence type="ECO:0000256" key="2">
    <source>
        <dbReference type="ARBA" id="ARBA00022840"/>
    </source>
</evidence>
<evidence type="ECO:0000256" key="5">
    <source>
        <dbReference type="PROSITE-ProRule" id="PRU00169"/>
    </source>
</evidence>
<dbReference type="EMBL" id="JAAZON010000665">
    <property type="protein sequence ID" value="NMC64400.1"/>
    <property type="molecule type" value="Genomic_DNA"/>
</dbReference>
<keyword evidence="3" id="KW-0805">Transcription regulation</keyword>
<dbReference type="PRINTS" id="PR01590">
    <property type="entry name" value="HTHFIS"/>
</dbReference>
<dbReference type="Pfam" id="PF25601">
    <property type="entry name" value="AAA_lid_14"/>
    <property type="match status" value="1"/>
</dbReference>
<name>A0A7X9FU73_9DELT</name>
<feature type="domain" description="Sigma-54 factor interaction" evidence="6">
    <location>
        <begin position="137"/>
        <end position="366"/>
    </location>
</feature>
<sequence>MHKLLIVEDTDSLRDVLATVLEQEGFLVDAAASAEESLPLLKSNSYDCILADFKLPEMNGLELLKELRNNGSEVPYIIMTAYGSIELAVDAMKSGANDFISKPFESKFLCANIKDVIAHNRIINREPIQLTSESPSIETKDPEFLKILSQAKKVAQVDSTVLLLGESGTGKELTARFIHEHSKRKDEPFVAINCAAIPSELLESELFGHSKGSFTGATQDRKGLFEYASKGTIFLDEIGDMPTLLQVKLLRALQEGEIRRIGSNTPVKVNPRIIAATHKDLEDCIATGHMREDFYYRIAVISFQLPPLRKRPDDIEMLTRHFIDYFARKNGRPAPKISKDAMDFLRRHPLPGNTRELENVIQRAVILSDDLIEIEHLGLGLDIHFDTINEARITLPAIAEQAVRKAEIDLIMQTLRQTMGNKSKAAKLLGVSYKTLLNKVKEYQLSL</sequence>
<dbReference type="AlphaFoldDB" id="A0A7X9FU73"/>
<dbReference type="GO" id="GO:0043565">
    <property type="term" value="F:sequence-specific DNA binding"/>
    <property type="evidence" value="ECO:0007669"/>
    <property type="project" value="InterPro"/>
</dbReference>
<dbReference type="InterPro" id="IPR027417">
    <property type="entry name" value="P-loop_NTPase"/>
</dbReference>
<dbReference type="Pfam" id="PF00072">
    <property type="entry name" value="Response_reg"/>
    <property type="match status" value="1"/>
</dbReference>
<evidence type="ECO:0000259" key="6">
    <source>
        <dbReference type="PROSITE" id="PS50045"/>
    </source>
</evidence>
<dbReference type="InterPro" id="IPR011006">
    <property type="entry name" value="CheY-like_superfamily"/>
</dbReference>
<dbReference type="CDD" id="cd00009">
    <property type="entry name" value="AAA"/>
    <property type="match status" value="1"/>
</dbReference>
<dbReference type="Gene3D" id="3.40.50.300">
    <property type="entry name" value="P-loop containing nucleotide triphosphate hydrolases"/>
    <property type="match status" value="1"/>
</dbReference>
<dbReference type="SMART" id="SM00382">
    <property type="entry name" value="AAA"/>
    <property type="match status" value="1"/>
</dbReference>
<dbReference type="InterPro" id="IPR003593">
    <property type="entry name" value="AAA+_ATPase"/>
</dbReference>
<dbReference type="InterPro" id="IPR002197">
    <property type="entry name" value="HTH_Fis"/>
</dbReference>
<dbReference type="SMART" id="SM00448">
    <property type="entry name" value="REC"/>
    <property type="match status" value="1"/>
</dbReference>
<proteinExistence type="predicted"/>
<dbReference type="InterPro" id="IPR002078">
    <property type="entry name" value="Sigma_54_int"/>
</dbReference>
<feature type="domain" description="Response regulatory" evidence="7">
    <location>
        <begin position="3"/>
        <end position="117"/>
    </location>
</feature>
<dbReference type="SUPFAM" id="SSF52172">
    <property type="entry name" value="CheY-like"/>
    <property type="match status" value="1"/>
</dbReference>
<dbReference type="Pfam" id="PF00158">
    <property type="entry name" value="Sigma54_activat"/>
    <property type="match status" value="1"/>
</dbReference>
<keyword evidence="2" id="KW-0067">ATP-binding</keyword>
<evidence type="ECO:0000313" key="8">
    <source>
        <dbReference type="EMBL" id="NMC64400.1"/>
    </source>
</evidence>
<dbReference type="PROSITE" id="PS00676">
    <property type="entry name" value="SIGMA54_INTERACT_2"/>
    <property type="match status" value="1"/>
</dbReference>
<dbReference type="InterPro" id="IPR001789">
    <property type="entry name" value="Sig_transdc_resp-reg_receiver"/>
</dbReference>
<comment type="caution">
    <text evidence="8">The sequence shown here is derived from an EMBL/GenBank/DDBJ whole genome shotgun (WGS) entry which is preliminary data.</text>
</comment>
<dbReference type="SUPFAM" id="SSF52540">
    <property type="entry name" value="P-loop containing nucleoside triphosphate hydrolases"/>
    <property type="match status" value="1"/>
</dbReference>
<evidence type="ECO:0000256" key="4">
    <source>
        <dbReference type="ARBA" id="ARBA00023163"/>
    </source>
</evidence>
<accession>A0A7X9FU73</accession>
<organism evidence="8 9">
    <name type="scientific">SAR324 cluster bacterium</name>
    <dbReference type="NCBI Taxonomy" id="2024889"/>
    <lineage>
        <taxon>Bacteria</taxon>
        <taxon>Deltaproteobacteria</taxon>
        <taxon>SAR324 cluster</taxon>
    </lineage>
</organism>
<gene>
    <name evidence="8" type="ORF">GYA55_14645</name>
</gene>
<protein>
    <submittedName>
        <fullName evidence="8">Sigma-54-dependent Fis family transcriptional regulator</fullName>
    </submittedName>
</protein>